<dbReference type="Gene3D" id="1.10.357.10">
    <property type="entry name" value="Tetracycline Repressor, domain 2"/>
    <property type="match status" value="1"/>
</dbReference>
<dbReference type="SUPFAM" id="SSF46689">
    <property type="entry name" value="Homeodomain-like"/>
    <property type="match status" value="1"/>
</dbReference>
<protein>
    <submittedName>
        <fullName evidence="6">TetR/AcrR family transcriptional regulator</fullName>
    </submittedName>
</protein>
<keyword evidence="7" id="KW-1185">Reference proteome</keyword>
<keyword evidence="3" id="KW-0804">Transcription</keyword>
<dbReference type="InterPro" id="IPR009057">
    <property type="entry name" value="Homeodomain-like_sf"/>
</dbReference>
<dbReference type="Proteomes" id="UP001596413">
    <property type="component" value="Unassembled WGS sequence"/>
</dbReference>
<dbReference type="InterPro" id="IPR050109">
    <property type="entry name" value="HTH-type_TetR-like_transc_reg"/>
</dbReference>
<evidence type="ECO:0000256" key="3">
    <source>
        <dbReference type="ARBA" id="ARBA00023163"/>
    </source>
</evidence>
<gene>
    <name evidence="6" type="ORF">ACFQLX_18740</name>
</gene>
<proteinExistence type="predicted"/>
<dbReference type="EMBL" id="JBHSZO010000030">
    <property type="protein sequence ID" value="MFC7220183.1"/>
    <property type="molecule type" value="Genomic_DNA"/>
</dbReference>
<evidence type="ECO:0000259" key="5">
    <source>
        <dbReference type="PROSITE" id="PS50977"/>
    </source>
</evidence>
<evidence type="ECO:0000256" key="1">
    <source>
        <dbReference type="ARBA" id="ARBA00023015"/>
    </source>
</evidence>
<reference evidence="7" key="1">
    <citation type="journal article" date="2019" name="Int. J. Syst. Evol. Microbiol.">
        <title>The Global Catalogue of Microorganisms (GCM) 10K type strain sequencing project: providing services to taxonomists for standard genome sequencing and annotation.</title>
        <authorList>
            <consortium name="The Broad Institute Genomics Platform"/>
            <consortium name="The Broad Institute Genome Sequencing Center for Infectious Disease"/>
            <person name="Wu L."/>
            <person name="Ma J."/>
        </authorList>
    </citation>
    <scope>NUCLEOTIDE SEQUENCE [LARGE SCALE GENOMIC DNA]</scope>
    <source>
        <strain evidence="7">CGMCC 1.13681</strain>
    </source>
</reference>
<dbReference type="InterPro" id="IPR011075">
    <property type="entry name" value="TetR_C"/>
</dbReference>
<dbReference type="Pfam" id="PF16859">
    <property type="entry name" value="TetR_C_11"/>
    <property type="match status" value="1"/>
</dbReference>
<feature type="domain" description="HTH tetR-type" evidence="5">
    <location>
        <begin position="16"/>
        <end position="76"/>
    </location>
</feature>
<accession>A0ABW2GHH6</accession>
<dbReference type="PROSITE" id="PS50977">
    <property type="entry name" value="HTH_TETR_2"/>
    <property type="match status" value="1"/>
</dbReference>
<feature type="DNA-binding region" description="H-T-H motif" evidence="4">
    <location>
        <begin position="39"/>
        <end position="58"/>
    </location>
</feature>
<dbReference type="InterPro" id="IPR001647">
    <property type="entry name" value="HTH_TetR"/>
</dbReference>
<organism evidence="6 7">
    <name type="scientific">Streptomyces polyrhachis</name>
    <dbReference type="NCBI Taxonomy" id="1282885"/>
    <lineage>
        <taxon>Bacteria</taxon>
        <taxon>Bacillati</taxon>
        <taxon>Actinomycetota</taxon>
        <taxon>Actinomycetes</taxon>
        <taxon>Kitasatosporales</taxon>
        <taxon>Streptomycetaceae</taxon>
        <taxon>Streptomyces</taxon>
    </lineage>
</organism>
<sequence length="198" mass="21971">MTQTPATPSRRTRLSTEREHELYEAVLELLREHGYESLTMDAVAARTRASKATLYRQWQGKPRLVATALRHAKTAAQPDPDTGSLRGDLLELARCGMRDAEHDHALMRGLAHAAHANPELHQALRELLVLPEAERLEALLQQAVERGEVAAGTPALEFVPHMFFGAFIGRDLIEGRPPDLDYLTSYLDAVVLPALGIR</sequence>
<dbReference type="RefSeq" id="WP_386416700.1">
    <property type="nucleotide sequence ID" value="NZ_JBHSZO010000030.1"/>
</dbReference>
<evidence type="ECO:0000313" key="7">
    <source>
        <dbReference type="Proteomes" id="UP001596413"/>
    </source>
</evidence>
<evidence type="ECO:0000313" key="6">
    <source>
        <dbReference type="EMBL" id="MFC7220183.1"/>
    </source>
</evidence>
<dbReference type="SUPFAM" id="SSF48498">
    <property type="entry name" value="Tetracyclin repressor-like, C-terminal domain"/>
    <property type="match status" value="1"/>
</dbReference>
<dbReference type="InterPro" id="IPR036271">
    <property type="entry name" value="Tet_transcr_reg_TetR-rel_C_sf"/>
</dbReference>
<dbReference type="Gene3D" id="1.10.10.60">
    <property type="entry name" value="Homeodomain-like"/>
    <property type="match status" value="1"/>
</dbReference>
<keyword evidence="2 4" id="KW-0238">DNA-binding</keyword>
<evidence type="ECO:0000256" key="2">
    <source>
        <dbReference type="ARBA" id="ARBA00023125"/>
    </source>
</evidence>
<dbReference type="PANTHER" id="PTHR30055:SF149">
    <property type="entry name" value="TETR-FAMILY TRANSCRIPTIONAL REGULATOR"/>
    <property type="match status" value="1"/>
</dbReference>
<comment type="caution">
    <text evidence="6">The sequence shown here is derived from an EMBL/GenBank/DDBJ whole genome shotgun (WGS) entry which is preliminary data.</text>
</comment>
<name>A0ABW2GHH6_9ACTN</name>
<keyword evidence="1" id="KW-0805">Transcription regulation</keyword>
<dbReference type="Pfam" id="PF00440">
    <property type="entry name" value="TetR_N"/>
    <property type="match status" value="1"/>
</dbReference>
<dbReference type="PANTHER" id="PTHR30055">
    <property type="entry name" value="HTH-TYPE TRANSCRIPTIONAL REGULATOR RUTR"/>
    <property type="match status" value="1"/>
</dbReference>
<evidence type="ECO:0000256" key="4">
    <source>
        <dbReference type="PROSITE-ProRule" id="PRU00335"/>
    </source>
</evidence>